<keyword evidence="1" id="KW-0812">Transmembrane</keyword>
<dbReference type="EMBL" id="CP121472">
    <property type="protein sequence ID" value="WPL18988.1"/>
    <property type="molecule type" value="Genomic_DNA"/>
</dbReference>
<keyword evidence="3" id="KW-1185">Reference proteome</keyword>
<reference evidence="2 3" key="1">
    <citation type="journal article" date="2023" name="Microorganisms">
        <title>Thiorhodovibrio frisius and Trv. litoralis spp. nov., Two Novel Members from a Clade of Fastidious Purple Sulfur Bacteria That Exhibit Unique Red-Shifted Light-Harvesting Capabilities.</title>
        <authorList>
            <person name="Methner A."/>
            <person name="Kuzyk S.B."/>
            <person name="Petersen J."/>
            <person name="Bauer S."/>
            <person name="Brinkmann H."/>
            <person name="Sichau K."/>
            <person name="Wanner G."/>
            <person name="Wolf J."/>
            <person name="Neumann-Schaal M."/>
            <person name="Henke P."/>
            <person name="Tank M."/>
            <person name="Sproer C."/>
            <person name="Bunk B."/>
            <person name="Overmann J."/>
        </authorList>
    </citation>
    <scope>NUCLEOTIDE SEQUENCE [LARGE SCALE GENOMIC DNA]</scope>
    <source>
        <strain evidence="2 3">DSM 6702</strain>
    </source>
</reference>
<name>A0ABZ0SFB0_9GAMM</name>
<protein>
    <submittedName>
        <fullName evidence="2">Uncharacterized protein</fullName>
    </submittedName>
</protein>
<sequence>MRLVVVEVHGPWKRLQFLSVFRLLTVGWLLLAGLAFACRSKIGMLARLGWGWGFIRSGPEALRVLTGGPQLGGAPLIIDSDAELTLRAPVLWQTIRPSADEAGSA</sequence>
<dbReference type="Proteomes" id="UP001432180">
    <property type="component" value="Chromosome"/>
</dbReference>
<evidence type="ECO:0000256" key="1">
    <source>
        <dbReference type="SAM" id="Phobius"/>
    </source>
</evidence>
<keyword evidence="1" id="KW-0472">Membrane</keyword>
<feature type="transmembrane region" description="Helical" evidence="1">
    <location>
        <begin position="20"/>
        <end position="38"/>
    </location>
</feature>
<keyword evidence="1" id="KW-1133">Transmembrane helix</keyword>
<evidence type="ECO:0000313" key="2">
    <source>
        <dbReference type="EMBL" id="WPL18988.1"/>
    </source>
</evidence>
<accession>A0ABZ0SFB0</accession>
<evidence type="ECO:0000313" key="3">
    <source>
        <dbReference type="Proteomes" id="UP001432180"/>
    </source>
</evidence>
<proteinExistence type="predicted"/>
<organism evidence="2 3">
    <name type="scientific">Thiorhodovibrio winogradskyi</name>
    <dbReference type="NCBI Taxonomy" id="77007"/>
    <lineage>
        <taxon>Bacteria</taxon>
        <taxon>Pseudomonadati</taxon>
        <taxon>Pseudomonadota</taxon>
        <taxon>Gammaproteobacteria</taxon>
        <taxon>Chromatiales</taxon>
        <taxon>Chromatiaceae</taxon>
        <taxon>Thiorhodovibrio</taxon>
    </lineage>
</organism>
<gene>
    <name evidence="2" type="ORF">Thiowin_04090</name>
</gene>